<protein>
    <submittedName>
        <fullName evidence="2">Uncharacterized protein</fullName>
    </submittedName>
</protein>
<reference evidence="2 3" key="1">
    <citation type="journal article" date="2017" name="G3 (Bethesda)">
        <title>The Physical Genome Mapping of Anopheles albimanus Corrected Scaffold Misassemblies and Identified Interarm Rearrangements in Genus Anopheles.</title>
        <authorList>
            <person name="Artemov G.N."/>
            <person name="Peery A.N."/>
            <person name="Jiang X."/>
            <person name="Tu Z."/>
            <person name="Stegniy V.N."/>
            <person name="Sharakhova M.V."/>
            <person name="Sharakhov I.V."/>
        </authorList>
    </citation>
    <scope>NUCLEOTIDE SEQUENCE [LARGE SCALE GENOMIC DNA]</scope>
    <source>
        <strain evidence="2 3">ALBI9_A</strain>
    </source>
</reference>
<proteinExistence type="predicted"/>
<dbReference type="VEuPathDB" id="VectorBase:AALB010611"/>
<dbReference type="AlphaFoldDB" id="A0A182FVM6"/>
<name>A0A182FVM6_ANOAL</name>
<organism evidence="2 3">
    <name type="scientific">Anopheles albimanus</name>
    <name type="common">New world malaria mosquito</name>
    <dbReference type="NCBI Taxonomy" id="7167"/>
    <lineage>
        <taxon>Eukaryota</taxon>
        <taxon>Metazoa</taxon>
        <taxon>Ecdysozoa</taxon>
        <taxon>Arthropoda</taxon>
        <taxon>Hexapoda</taxon>
        <taxon>Insecta</taxon>
        <taxon>Pterygota</taxon>
        <taxon>Neoptera</taxon>
        <taxon>Endopterygota</taxon>
        <taxon>Diptera</taxon>
        <taxon>Nematocera</taxon>
        <taxon>Culicoidea</taxon>
        <taxon>Culicidae</taxon>
        <taxon>Anophelinae</taxon>
        <taxon>Anopheles</taxon>
    </lineage>
</organism>
<accession>A0A182FVM6</accession>
<evidence type="ECO:0000313" key="2">
    <source>
        <dbReference type="EnsemblMetazoa" id="AALB010611-PA"/>
    </source>
</evidence>
<evidence type="ECO:0000313" key="3">
    <source>
        <dbReference type="Proteomes" id="UP000069272"/>
    </source>
</evidence>
<dbReference type="EnsemblMetazoa" id="AALB010611-RA">
    <property type="protein sequence ID" value="AALB010611-PA"/>
    <property type="gene ID" value="AALB010611"/>
</dbReference>
<sequence>MPMAAMRCQNNPLGKLSADFRFSPNSADGRSGRPVCQPNDRLPFSHLIRSVRVRSERRTSSNAERFGCDYEGLASLLGHVQQLLQQFSESESESKGRPALFHVSSELHPTPDCVAEDEGSGKPRTIPHP</sequence>
<dbReference type="Proteomes" id="UP000069272">
    <property type="component" value="Chromosome 3R"/>
</dbReference>
<reference evidence="2" key="2">
    <citation type="submission" date="2022-08" db="UniProtKB">
        <authorList>
            <consortium name="EnsemblMetazoa"/>
        </authorList>
    </citation>
    <scope>IDENTIFICATION</scope>
    <source>
        <strain evidence="2">STECLA/ALBI9_A</strain>
    </source>
</reference>
<keyword evidence="3" id="KW-1185">Reference proteome</keyword>
<feature type="region of interest" description="Disordered" evidence="1">
    <location>
        <begin position="88"/>
        <end position="129"/>
    </location>
</feature>
<evidence type="ECO:0000256" key="1">
    <source>
        <dbReference type="SAM" id="MobiDB-lite"/>
    </source>
</evidence>